<dbReference type="OrthoDB" id="9801228at2"/>
<feature type="compositionally biased region" description="Acidic residues" evidence="1">
    <location>
        <begin position="55"/>
        <end position="81"/>
    </location>
</feature>
<evidence type="ECO:0000259" key="2">
    <source>
        <dbReference type="Pfam" id="PF01521"/>
    </source>
</evidence>
<dbReference type="InterPro" id="IPR000361">
    <property type="entry name" value="ATAP_core_dom"/>
</dbReference>
<proteinExistence type="predicted"/>
<evidence type="ECO:0000313" key="4">
    <source>
        <dbReference type="Proteomes" id="UP000033562"/>
    </source>
</evidence>
<keyword evidence="4" id="KW-1185">Reference proteome</keyword>
<dbReference type="GO" id="GO:0005506">
    <property type="term" value="F:iron ion binding"/>
    <property type="evidence" value="ECO:0007669"/>
    <property type="project" value="TreeGrafter"/>
</dbReference>
<dbReference type="GO" id="GO:0051537">
    <property type="term" value="F:2 iron, 2 sulfur cluster binding"/>
    <property type="evidence" value="ECO:0007669"/>
    <property type="project" value="TreeGrafter"/>
</dbReference>
<feature type="region of interest" description="Disordered" evidence="1">
    <location>
        <begin position="53"/>
        <end position="88"/>
    </location>
</feature>
<reference evidence="3 4" key="1">
    <citation type="submission" date="2015-02" db="EMBL/GenBank/DDBJ databases">
        <title>Genome Sequencing of Rickettsiales.</title>
        <authorList>
            <person name="Daugherty S.C."/>
            <person name="Su Q."/>
            <person name="Abolude K."/>
            <person name="Beier-Sexton M."/>
            <person name="Carlyon J.A."/>
            <person name="Carter R."/>
            <person name="Day N.P."/>
            <person name="Dumler S.J."/>
            <person name="Dyachenko V."/>
            <person name="Godinez A."/>
            <person name="Kurtti T.J."/>
            <person name="Lichay M."/>
            <person name="Mullins K.E."/>
            <person name="Ott S."/>
            <person name="Pappas-Brown V."/>
            <person name="Paris D.H."/>
            <person name="Patel P."/>
            <person name="Richards A.L."/>
            <person name="Sadzewicz L."/>
            <person name="Sears K."/>
            <person name="Seidman D."/>
            <person name="Sengamalay N."/>
            <person name="Stenos J."/>
            <person name="Tallon L.J."/>
            <person name="Vincent G."/>
            <person name="Fraser C.M."/>
            <person name="Munderloh U."/>
            <person name="Dunning-Hotopp J.C."/>
        </authorList>
    </citation>
    <scope>NUCLEOTIDE SEQUENCE [LARGE SCALE GENOMIC DNA]</scope>
    <source>
        <strain evidence="3 4">RAC413</strain>
    </source>
</reference>
<name>A0A0F3NM99_9RICK</name>
<sequence length="146" mass="16118">MSNLKNNSLTLTDNAINKIKSLIHQENSSSIFKVSVEGGGCSGFQYKFSINNNFSDDDIEEEDDDEYYDEDENEDEFDELDGGSSSKSNVVISDNYGNPLVLIDNHSNKFLKNATIDYVEDINGSGFIVNNPNTKSKCGCGNSFSI</sequence>
<dbReference type="PATRIC" id="fig|1359163.3.peg.267"/>
<dbReference type="Gene3D" id="2.60.300.12">
    <property type="entry name" value="HesB-like domain"/>
    <property type="match status" value="1"/>
</dbReference>
<comment type="caution">
    <text evidence="3">The sequence shown here is derived from an EMBL/GenBank/DDBJ whole genome shotgun (WGS) entry which is preliminary data.</text>
</comment>
<dbReference type="InterPro" id="IPR035903">
    <property type="entry name" value="HesB-like_dom_sf"/>
</dbReference>
<evidence type="ECO:0000313" key="3">
    <source>
        <dbReference type="EMBL" id="KJV68906.1"/>
    </source>
</evidence>
<dbReference type="AlphaFoldDB" id="A0A0F3NM99"/>
<dbReference type="Proteomes" id="UP000033562">
    <property type="component" value="Unassembled WGS sequence"/>
</dbReference>
<organism evidence="3 4">
    <name type="scientific">Candidatus Neoehrlichia procyonis str. RAC413</name>
    <dbReference type="NCBI Taxonomy" id="1359163"/>
    <lineage>
        <taxon>Bacteria</taxon>
        <taxon>Pseudomonadati</taxon>
        <taxon>Pseudomonadota</taxon>
        <taxon>Alphaproteobacteria</taxon>
        <taxon>Rickettsiales</taxon>
        <taxon>Anaplasmataceae</taxon>
        <taxon>Candidatus Neoehrlichia</taxon>
    </lineage>
</organism>
<dbReference type="SUPFAM" id="SSF89360">
    <property type="entry name" value="HesB-like domain"/>
    <property type="match status" value="1"/>
</dbReference>
<dbReference type="PROSITE" id="PS01152">
    <property type="entry name" value="HESB"/>
    <property type="match status" value="1"/>
</dbReference>
<protein>
    <submittedName>
        <fullName evidence="3">Iron-sulfur cluster assembly accessory family protein</fullName>
    </submittedName>
</protein>
<dbReference type="EMBL" id="LANX01000001">
    <property type="protein sequence ID" value="KJV68906.1"/>
    <property type="molecule type" value="Genomic_DNA"/>
</dbReference>
<dbReference type="InterPro" id="IPR017870">
    <property type="entry name" value="FeS_cluster_insertion_CS"/>
</dbReference>
<evidence type="ECO:0000256" key="1">
    <source>
        <dbReference type="SAM" id="MobiDB-lite"/>
    </source>
</evidence>
<dbReference type="Pfam" id="PF01521">
    <property type="entry name" value="Fe-S_biosyn"/>
    <property type="match status" value="1"/>
</dbReference>
<dbReference type="PANTHER" id="PTHR43011">
    <property type="entry name" value="IRON-SULFUR CLUSTER ASSEMBLY 2 HOMOLOG, MITOCHONDRIAL"/>
    <property type="match status" value="1"/>
</dbReference>
<gene>
    <name evidence="3" type="ORF">NLO413_0277</name>
</gene>
<dbReference type="GO" id="GO:0051539">
    <property type="term" value="F:4 iron, 4 sulfur cluster binding"/>
    <property type="evidence" value="ECO:0007669"/>
    <property type="project" value="TreeGrafter"/>
</dbReference>
<dbReference type="STRING" id="1359163.NLO413_0277"/>
<accession>A0A0F3NM99</accession>
<dbReference type="GO" id="GO:0016226">
    <property type="term" value="P:iron-sulfur cluster assembly"/>
    <property type="evidence" value="ECO:0007669"/>
    <property type="project" value="TreeGrafter"/>
</dbReference>
<dbReference type="PANTHER" id="PTHR43011:SF1">
    <property type="entry name" value="IRON-SULFUR CLUSTER ASSEMBLY 2 HOMOLOG, MITOCHONDRIAL"/>
    <property type="match status" value="1"/>
</dbReference>
<dbReference type="RefSeq" id="WP_045808737.1">
    <property type="nucleotide sequence ID" value="NZ_LANX01000001.1"/>
</dbReference>
<feature type="domain" description="Core" evidence="2">
    <location>
        <begin position="89"/>
        <end position="142"/>
    </location>
</feature>